<dbReference type="Proteomes" id="UP001161480">
    <property type="component" value="Segment"/>
</dbReference>
<organism evidence="1 2">
    <name type="scientific">Lokiarchaeia virus SkuldV3</name>
    <dbReference type="NCBI Taxonomy" id="2983915"/>
    <lineage>
        <taxon>Viruses</taxon>
        <taxon>Varidnaviria</taxon>
        <taxon>Abadenavirae</taxon>
        <taxon>Produgelaviricota</taxon>
        <taxon>Belvinaviricetes</taxon>
        <taxon>Atroposvirales</taxon>
        <taxon>Skuldviridae</taxon>
        <taxon>Delusorvirus</taxon>
        <taxon>Delusorvirus cascadiense</taxon>
    </lineage>
</organism>
<evidence type="ECO:0000313" key="2">
    <source>
        <dbReference type="Proteomes" id="UP001161480"/>
    </source>
</evidence>
<protein>
    <submittedName>
        <fullName evidence="1">Uncharacterized protein</fullName>
    </submittedName>
</protein>
<accession>A0A9N6YJS6</accession>
<name>A0A9N6YJS6_9VIRU</name>
<evidence type="ECO:0000313" key="1">
    <source>
        <dbReference type="EMBL" id="DAZ90954.1"/>
    </source>
</evidence>
<gene>
    <name evidence="1" type="ORF">ES702_05917</name>
</gene>
<reference evidence="1" key="1">
    <citation type="journal article" date="2022" name="Nat. Microbiol.">
        <title>Three families of Asgard archaeal viruses identified in metagenome-assembled genomes.</title>
        <authorList>
            <person name="Medvedeva S."/>
            <person name="Sun J."/>
            <person name="Yutin N."/>
            <person name="Koonin E.V."/>
            <person name="Nunoura T."/>
            <person name="Rinke C."/>
            <person name="Krupovic M."/>
        </authorList>
    </citation>
    <scope>NUCLEOTIDE SEQUENCE</scope>
</reference>
<sequence>MENENAKLKKALTSFSNSVSDKFAIAKQAEVKLGAIDKIISKQITNWLFKKEIIAENEKEGINSEVSGIIKIIKGEIDESESAKSIFESFLPVVFEFFERSSKDKEEE</sequence>
<dbReference type="EMBL" id="BK062752">
    <property type="protein sequence ID" value="DAZ90954.1"/>
    <property type="molecule type" value="Genomic_DNA"/>
</dbReference>
<proteinExistence type="predicted"/>
<keyword evidence="2" id="KW-1185">Reference proteome</keyword>